<feature type="chain" id="PRO_5032779141" evidence="2">
    <location>
        <begin position="27"/>
        <end position="502"/>
    </location>
</feature>
<evidence type="ECO:0000313" key="4">
    <source>
        <dbReference type="EMBL" id="NSK13699.1"/>
    </source>
</evidence>
<dbReference type="NCBIfam" id="TIGR04226">
    <property type="entry name" value="RrgB_K2N_iso_D2"/>
    <property type="match status" value="1"/>
</dbReference>
<dbReference type="Proteomes" id="UP000701680">
    <property type="component" value="Unassembled WGS sequence"/>
</dbReference>
<reference evidence="6 7" key="1">
    <citation type="journal article" date="2020" name="Cell Host Microbe">
        <title>Functional and Genomic Variation between Human-Derived Isolates of Lachnospiraceae Reveals Inter- and Intra-Species Diversity.</title>
        <authorList>
            <person name="Sorbara M.T."/>
            <person name="Littmann E.R."/>
            <person name="Fontana E."/>
            <person name="Moody T.U."/>
            <person name="Kohout C.E."/>
            <person name="Gjonbalaj M."/>
            <person name="Eaton V."/>
            <person name="Seok R."/>
            <person name="Leiner I.M."/>
            <person name="Pamer E.G."/>
        </authorList>
    </citation>
    <scope>NUCLEOTIDE SEQUENCE [LARGE SCALE GENOMIC DNA]</scope>
    <source>
        <strain evidence="5 6">MSK.17.11</strain>
        <strain evidence="4 7">MSK.17.38</strain>
    </source>
</reference>
<feature type="signal peptide" evidence="2">
    <location>
        <begin position="1"/>
        <end position="26"/>
    </location>
</feature>
<dbReference type="NCBIfam" id="NF033902">
    <property type="entry name" value="iso_D2_wall_anc"/>
    <property type="match status" value="1"/>
</dbReference>
<evidence type="ECO:0000256" key="1">
    <source>
        <dbReference type="SAM" id="Phobius"/>
    </source>
</evidence>
<comment type="caution">
    <text evidence="5">The sequence shown here is derived from an EMBL/GenBank/DDBJ whole genome shotgun (WGS) entry which is preliminary data.</text>
</comment>
<dbReference type="AlphaFoldDB" id="A0A850HG04"/>
<dbReference type="RefSeq" id="WP_173814243.1">
    <property type="nucleotide sequence ID" value="NZ_JAAITX010000001.1"/>
</dbReference>
<evidence type="ECO:0000313" key="7">
    <source>
        <dbReference type="Proteomes" id="UP000701680"/>
    </source>
</evidence>
<feature type="transmembrane region" description="Helical" evidence="1">
    <location>
        <begin position="477"/>
        <end position="496"/>
    </location>
</feature>
<keyword evidence="1" id="KW-0812">Transmembrane</keyword>
<dbReference type="Gene3D" id="2.60.40.740">
    <property type="match status" value="1"/>
</dbReference>
<evidence type="ECO:0000313" key="6">
    <source>
        <dbReference type="Proteomes" id="UP000528555"/>
    </source>
</evidence>
<proteinExistence type="predicted"/>
<dbReference type="Pfam" id="PF17802">
    <property type="entry name" value="SpaA"/>
    <property type="match status" value="1"/>
</dbReference>
<keyword evidence="1" id="KW-1133">Transmembrane helix</keyword>
<gene>
    <name evidence="5" type="ORF">G5A66_00630</name>
    <name evidence="4" type="ORF">G5A75_02180</name>
</gene>
<sequence>MKKMKHMLAVLLTVIMTLAMTTTAFAAGTQTGNLTVKVNANNTLEGQTIKVYKLFDLTVSGDKYAYTVNETYKTAIAAALGLPAESTSKALYEKLTTYTANSTDIQKFADDFTAAALTEGTAETATSGKLGKVESHKFEGLDYGYYLVYQTGTKEIQSSLVSVDALEETVNLKGEAPSIAKTANTATVEIGQVVTYTITGTIPDTTGYADDYTYKIHDTLTKGLDFVKDTDGTAVDAPAAYPVSVQIDTQNATTQNATLSGEGNRTMELNLSQWIRDNQVHKGTGFTVTYYAKVNQNAVVQTNNKAELEYGNNSNDTTKGNPVVVTTPTYPLDIKKNDTKGTLLEGAKFRLYKNEGDAKAANDNAIKVTGSNGSYTVAENQNTESNMDMVTKKTEVSAGYNLHLNGLKAGTYWLVEKEAPAGYNKLTAPIKITITQDGENELKWTVSKDNVPEDDKIIDVENTTGTILPGTGGMGTILFTVVGIALVLIIAASFVISRRKRA</sequence>
<keyword evidence="6" id="KW-1185">Reference proteome</keyword>
<keyword evidence="2" id="KW-0732">Signal</keyword>
<dbReference type="InterPro" id="IPR013783">
    <property type="entry name" value="Ig-like_fold"/>
</dbReference>
<feature type="domain" description="SpaA-like prealbumin fold" evidence="3">
    <location>
        <begin position="333"/>
        <end position="445"/>
    </location>
</feature>
<name>A0A850HG04_9FIRM</name>
<dbReference type="InterPro" id="IPR026466">
    <property type="entry name" value="Fim_isopep_form_D2_dom"/>
</dbReference>
<keyword evidence="1" id="KW-0472">Membrane</keyword>
<protein>
    <submittedName>
        <fullName evidence="5">SpaH/EbpB family LPXTG-anchored major pilin</fullName>
    </submittedName>
</protein>
<accession>A0A850HG04</accession>
<reference evidence="5" key="2">
    <citation type="submission" date="2020-02" db="EMBL/GenBank/DDBJ databases">
        <authorList>
            <person name="Littmann E."/>
            <person name="Sorbara M."/>
        </authorList>
    </citation>
    <scope>NUCLEOTIDE SEQUENCE</scope>
    <source>
        <strain evidence="5">MSK.17.11</strain>
        <strain evidence="4">MSK.17.38</strain>
    </source>
</reference>
<dbReference type="InterPro" id="IPR041033">
    <property type="entry name" value="SpaA_PFL_dom_1"/>
</dbReference>
<dbReference type="Gene3D" id="2.60.40.10">
    <property type="entry name" value="Immunoglobulins"/>
    <property type="match status" value="1"/>
</dbReference>
<evidence type="ECO:0000259" key="3">
    <source>
        <dbReference type="Pfam" id="PF17802"/>
    </source>
</evidence>
<evidence type="ECO:0000256" key="2">
    <source>
        <dbReference type="SAM" id="SignalP"/>
    </source>
</evidence>
<dbReference type="NCBIfam" id="TIGR01167">
    <property type="entry name" value="LPXTG_anchor"/>
    <property type="match status" value="1"/>
</dbReference>
<dbReference type="EMBL" id="JAAIUO010000001">
    <property type="protein sequence ID" value="NSK13699.1"/>
    <property type="molecule type" value="Genomic_DNA"/>
</dbReference>
<organism evidence="5 6">
    <name type="scientific">Dorea phocaeensis</name>
    <dbReference type="NCBI Taxonomy" id="2040291"/>
    <lineage>
        <taxon>Bacteria</taxon>
        <taxon>Bacillati</taxon>
        <taxon>Bacillota</taxon>
        <taxon>Clostridia</taxon>
        <taxon>Lachnospirales</taxon>
        <taxon>Lachnospiraceae</taxon>
        <taxon>Dorea</taxon>
    </lineage>
</organism>
<dbReference type="InterPro" id="IPR048052">
    <property type="entry name" value="FM1-like"/>
</dbReference>
<evidence type="ECO:0000313" key="5">
    <source>
        <dbReference type="EMBL" id="NVH57172.1"/>
    </source>
</evidence>
<dbReference type="Proteomes" id="UP000528555">
    <property type="component" value="Unassembled WGS sequence"/>
</dbReference>
<dbReference type="EMBL" id="JAAITX010000001">
    <property type="protein sequence ID" value="NVH57172.1"/>
    <property type="molecule type" value="Genomic_DNA"/>
</dbReference>